<accession>A0A7W5C7X9</accession>
<evidence type="ECO:0008006" key="3">
    <source>
        <dbReference type="Google" id="ProtNLM"/>
    </source>
</evidence>
<protein>
    <recommendedName>
        <fullName evidence="3">DUF2653 family protein</fullName>
    </recommendedName>
</protein>
<evidence type="ECO:0000313" key="2">
    <source>
        <dbReference type="Proteomes" id="UP000518605"/>
    </source>
</evidence>
<gene>
    <name evidence="1" type="ORF">FHS16_001775</name>
</gene>
<dbReference type="RefSeq" id="WP_183560950.1">
    <property type="nucleotide sequence ID" value="NZ_CBCSLB010000008.1"/>
</dbReference>
<organism evidence="1 2">
    <name type="scientific">Paenibacillus endophyticus</name>
    <dbReference type="NCBI Taxonomy" id="1294268"/>
    <lineage>
        <taxon>Bacteria</taxon>
        <taxon>Bacillati</taxon>
        <taxon>Bacillota</taxon>
        <taxon>Bacilli</taxon>
        <taxon>Bacillales</taxon>
        <taxon>Paenibacillaceae</taxon>
        <taxon>Paenibacillus</taxon>
    </lineage>
</organism>
<proteinExistence type="predicted"/>
<dbReference type="Pfam" id="PF10850">
    <property type="entry name" value="DUF2653"/>
    <property type="match status" value="1"/>
</dbReference>
<keyword evidence="2" id="KW-1185">Reference proteome</keyword>
<sequence length="93" mass="10943">MRIYTDEIINAICLNMADRRGVNPTDVEVQLSWEEEYGFTAEVWVNGRSQYIIEANILEAIEQYIYKQYQIRVFRSGITLDADEEFWADIAVE</sequence>
<dbReference type="Proteomes" id="UP000518605">
    <property type="component" value="Unassembled WGS sequence"/>
</dbReference>
<evidence type="ECO:0000313" key="1">
    <source>
        <dbReference type="EMBL" id="MBB3151729.1"/>
    </source>
</evidence>
<comment type="caution">
    <text evidence="1">The sequence shown here is derived from an EMBL/GenBank/DDBJ whole genome shotgun (WGS) entry which is preliminary data.</text>
</comment>
<dbReference type="AlphaFoldDB" id="A0A7W5C7X9"/>
<name>A0A7W5C7X9_9BACL</name>
<dbReference type="InterPro" id="IPR020516">
    <property type="entry name" value="Uncharacterised_YxcD"/>
</dbReference>
<dbReference type="EMBL" id="JACHXW010000004">
    <property type="protein sequence ID" value="MBB3151729.1"/>
    <property type="molecule type" value="Genomic_DNA"/>
</dbReference>
<reference evidence="1 2" key="1">
    <citation type="submission" date="2020-08" db="EMBL/GenBank/DDBJ databases">
        <title>Genomic Encyclopedia of Type Strains, Phase III (KMG-III): the genomes of soil and plant-associated and newly described type strains.</title>
        <authorList>
            <person name="Whitman W."/>
        </authorList>
    </citation>
    <scope>NUCLEOTIDE SEQUENCE [LARGE SCALE GENOMIC DNA]</scope>
    <source>
        <strain evidence="1 2">CECT 8234</strain>
    </source>
</reference>